<reference evidence="1" key="1">
    <citation type="submission" date="2022-01" db="EMBL/GenBank/DDBJ databases">
        <authorList>
            <person name="Lagorce A."/>
        </authorList>
    </citation>
    <scope>NUCLEOTIDE SEQUENCE</scope>
    <source>
        <strain evidence="1">Th15_F1_A12</strain>
    </source>
</reference>
<dbReference type="Proteomes" id="UP001295462">
    <property type="component" value="Unassembled WGS sequence"/>
</dbReference>
<dbReference type="RefSeq" id="WP_409589384.1">
    <property type="nucleotide sequence ID" value="NZ_CAKMTZ010000085.1"/>
</dbReference>
<comment type="caution">
    <text evidence="1">The sequence shown here is derived from an EMBL/GenBank/DDBJ whole genome shotgun (WGS) entry which is preliminary data.</text>
</comment>
<dbReference type="AlphaFoldDB" id="A0AAU9QPZ9"/>
<accession>A0AAU9QPZ9</accession>
<gene>
    <name evidence="1" type="ORF">THF1A12_320024</name>
</gene>
<name>A0AAU9QPZ9_9VIBR</name>
<protein>
    <recommendedName>
        <fullName evidence="3">Transcriptional regulator</fullName>
    </recommendedName>
</protein>
<organism evidence="1 2">
    <name type="scientific">Vibrio jasicida</name>
    <dbReference type="NCBI Taxonomy" id="766224"/>
    <lineage>
        <taxon>Bacteria</taxon>
        <taxon>Pseudomonadati</taxon>
        <taxon>Pseudomonadota</taxon>
        <taxon>Gammaproteobacteria</taxon>
        <taxon>Vibrionales</taxon>
        <taxon>Vibrionaceae</taxon>
        <taxon>Vibrio</taxon>
    </lineage>
</organism>
<evidence type="ECO:0008006" key="3">
    <source>
        <dbReference type="Google" id="ProtNLM"/>
    </source>
</evidence>
<dbReference type="EMBL" id="CAKMUD010000086">
    <property type="protein sequence ID" value="CAH1597354.1"/>
    <property type="molecule type" value="Genomic_DNA"/>
</dbReference>
<evidence type="ECO:0000313" key="2">
    <source>
        <dbReference type="Proteomes" id="UP001295462"/>
    </source>
</evidence>
<sequence>MTKSESTIVHIGTTLDQINNVKLIEGLDTSYFIKRKEKARPNQALPHRKVMILDTHPVDNHQLTDVAKVLGLTEEAVKESIICLLNIDDYPRTPQTILTLTVGHDCFDKLMAFNGAYINESNDNTIYFDTYGNEQLAQEIVILTSHQKESLVDSYIAIIKD</sequence>
<proteinExistence type="predicted"/>
<evidence type="ECO:0000313" key="1">
    <source>
        <dbReference type="EMBL" id="CAH1597354.1"/>
    </source>
</evidence>